<evidence type="ECO:0000313" key="8">
    <source>
        <dbReference type="EMBL" id="KAF9820158.1"/>
    </source>
</evidence>
<evidence type="ECO:0000256" key="3">
    <source>
        <dbReference type="ARBA" id="ARBA00022723"/>
    </source>
</evidence>
<evidence type="ECO:0000256" key="5">
    <source>
        <dbReference type="ARBA" id="ARBA00023002"/>
    </source>
</evidence>
<dbReference type="GO" id="GO:0008270">
    <property type="term" value="F:zinc ion binding"/>
    <property type="evidence" value="ECO:0007669"/>
    <property type="project" value="InterPro"/>
</dbReference>
<evidence type="ECO:0000256" key="2">
    <source>
        <dbReference type="ARBA" id="ARBA00007581"/>
    </source>
</evidence>
<proteinExistence type="inferred from homology"/>
<accession>A0A8H7U559</accession>
<reference evidence="8" key="1">
    <citation type="submission" date="2020-11" db="EMBL/GenBank/DDBJ databases">
        <authorList>
            <person name="Koelle M."/>
            <person name="Horta M.A.C."/>
            <person name="Nowrousian M."/>
            <person name="Ohm R.A."/>
            <person name="Benz P."/>
            <person name="Pilgard A."/>
        </authorList>
    </citation>
    <scope>NUCLEOTIDE SEQUENCE</scope>
    <source>
        <strain evidence="8">FPRL280</strain>
    </source>
</reference>
<evidence type="ECO:0000256" key="4">
    <source>
        <dbReference type="ARBA" id="ARBA00022833"/>
    </source>
</evidence>
<dbReference type="EMBL" id="JADOXO010000012">
    <property type="protein sequence ID" value="KAF9820158.1"/>
    <property type="molecule type" value="Genomic_DNA"/>
</dbReference>
<sequence>MASVSGSNSSLPKAQAEWRKALEELPSTPDNIPAFFFAHGSPMLAFPEADVQKGPVMQHMGPKGPLAMFLKDFGPVLLRKYKPRGIVVFSAHWETAPERVVTDYGDKNPLLMDYYGFQPALYQLKFDSRGDSSLAQRVVQLYKEAGQLARTTPTSEPRGEDGRGFSGPGLDHGVFVPFRLMFGEEFRDVPIVQVSIDGSLSPEKNWAVGTVVEQLRRDGILVLSGGLVVHNLRDFSSFAEETAPAKVKDFDKAIHDAILVPDAAARKEAMVKLIQHPGFRAAHPRADHFVPLYVAAGAGGEGNVKVLSAVYGVPTFAFGL</sequence>
<gene>
    <name evidence="8" type="ORF">IEO21_01591</name>
</gene>
<keyword evidence="4" id="KW-0862">Zinc</keyword>
<comment type="cofactor">
    <cofactor evidence="1">
        <name>Zn(2+)</name>
        <dbReference type="ChEBI" id="CHEBI:29105"/>
    </cofactor>
</comment>
<keyword evidence="3" id="KW-0479">Metal-binding</keyword>
<protein>
    <recommendedName>
        <fullName evidence="7">Extradiol ring-cleavage dioxygenase class III enzyme subunit B domain-containing protein</fullName>
    </recommendedName>
</protein>
<dbReference type="Pfam" id="PF02900">
    <property type="entry name" value="LigB"/>
    <property type="match status" value="1"/>
</dbReference>
<feature type="domain" description="Extradiol ring-cleavage dioxygenase class III enzyme subunit B" evidence="7">
    <location>
        <begin position="34"/>
        <end position="310"/>
    </location>
</feature>
<evidence type="ECO:0000256" key="6">
    <source>
        <dbReference type="SAM" id="MobiDB-lite"/>
    </source>
</evidence>
<evidence type="ECO:0000259" key="7">
    <source>
        <dbReference type="Pfam" id="PF02900"/>
    </source>
</evidence>
<dbReference type="Proteomes" id="UP000639403">
    <property type="component" value="Unassembled WGS sequence"/>
</dbReference>
<dbReference type="InterPro" id="IPR004183">
    <property type="entry name" value="Xdiol_dOase_suB"/>
</dbReference>
<dbReference type="AlphaFoldDB" id="A0A8H7U559"/>
<evidence type="ECO:0000313" key="9">
    <source>
        <dbReference type="Proteomes" id="UP000639403"/>
    </source>
</evidence>
<dbReference type="GO" id="GO:0016702">
    <property type="term" value="F:oxidoreductase activity, acting on single donors with incorporation of molecular oxygen, incorporation of two atoms of oxygen"/>
    <property type="evidence" value="ECO:0007669"/>
    <property type="project" value="UniProtKB-ARBA"/>
</dbReference>
<dbReference type="Gene3D" id="3.40.830.10">
    <property type="entry name" value="LigB-like"/>
    <property type="match status" value="1"/>
</dbReference>
<reference evidence="8" key="2">
    <citation type="journal article" name="Front. Microbiol.">
        <title>Degradative Capacity of Two Strains of Rhodonia placenta: From Phenotype to Genotype.</title>
        <authorList>
            <person name="Kolle M."/>
            <person name="Horta M.A.C."/>
            <person name="Nowrousian M."/>
            <person name="Ohm R.A."/>
            <person name="Benz J.P."/>
            <person name="Pilgard A."/>
        </authorList>
    </citation>
    <scope>NUCLEOTIDE SEQUENCE</scope>
    <source>
        <strain evidence="8">FPRL280</strain>
    </source>
</reference>
<dbReference type="CDD" id="cd07363">
    <property type="entry name" value="45_DOPA_Dioxygenase"/>
    <property type="match status" value="1"/>
</dbReference>
<dbReference type="InterPro" id="IPR014436">
    <property type="entry name" value="Extradiol_dOase_DODA"/>
</dbReference>
<dbReference type="GO" id="GO:0008198">
    <property type="term" value="F:ferrous iron binding"/>
    <property type="evidence" value="ECO:0007669"/>
    <property type="project" value="InterPro"/>
</dbReference>
<feature type="region of interest" description="Disordered" evidence="6">
    <location>
        <begin position="149"/>
        <end position="168"/>
    </location>
</feature>
<dbReference type="PIRSF" id="PIRSF006157">
    <property type="entry name" value="Doxgns_DODA"/>
    <property type="match status" value="1"/>
</dbReference>
<comment type="caution">
    <text evidence="8">The sequence shown here is derived from an EMBL/GenBank/DDBJ whole genome shotgun (WGS) entry which is preliminary data.</text>
</comment>
<name>A0A8H7U559_9APHY</name>
<comment type="similarity">
    <text evidence="2">Belongs to the DODA-type extradiol aromatic ring-opening dioxygenase family.</text>
</comment>
<keyword evidence="5" id="KW-0560">Oxidoreductase</keyword>
<dbReference type="SUPFAM" id="SSF53213">
    <property type="entry name" value="LigB-like"/>
    <property type="match status" value="1"/>
</dbReference>
<dbReference type="PANTHER" id="PTHR30096:SF0">
    <property type="entry name" value="4,5-DOPA DIOXYGENASE EXTRADIOL-LIKE PROTEIN"/>
    <property type="match status" value="1"/>
</dbReference>
<evidence type="ECO:0000256" key="1">
    <source>
        <dbReference type="ARBA" id="ARBA00001947"/>
    </source>
</evidence>
<organism evidence="8 9">
    <name type="scientific">Rhodonia placenta</name>
    <dbReference type="NCBI Taxonomy" id="104341"/>
    <lineage>
        <taxon>Eukaryota</taxon>
        <taxon>Fungi</taxon>
        <taxon>Dikarya</taxon>
        <taxon>Basidiomycota</taxon>
        <taxon>Agaricomycotina</taxon>
        <taxon>Agaricomycetes</taxon>
        <taxon>Polyporales</taxon>
        <taxon>Adustoporiaceae</taxon>
        <taxon>Rhodonia</taxon>
    </lineage>
</organism>
<dbReference type="PANTHER" id="PTHR30096">
    <property type="entry name" value="4,5-DOPA DIOXYGENASE EXTRADIOL-LIKE PROTEIN"/>
    <property type="match status" value="1"/>
</dbReference>